<dbReference type="GO" id="GO:0120147">
    <property type="term" value="F:formylglycine-generating oxidase activity"/>
    <property type="evidence" value="ECO:0007669"/>
    <property type="project" value="TreeGrafter"/>
</dbReference>
<evidence type="ECO:0000313" key="3">
    <source>
        <dbReference type="EMBL" id="VAX37898.1"/>
    </source>
</evidence>
<organism evidence="3">
    <name type="scientific">hydrothermal vent metagenome</name>
    <dbReference type="NCBI Taxonomy" id="652676"/>
    <lineage>
        <taxon>unclassified sequences</taxon>
        <taxon>metagenomes</taxon>
        <taxon>ecological metagenomes</taxon>
    </lineage>
</organism>
<feature type="region of interest" description="Disordered" evidence="1">
    <location>
        <begin position="347"/>
        <end position="371"/>
    </location>
</feature>
<accession>A0A3B1DPA8</accession>
<dbReference type="InterPro" id="IPR016187">
    <property type="entry name" value="CTDL_fold"/>
</dbReference>
<gene>
    <name evidence="3" type="ORF">MNBD_PLANCTO02-2952</name>
</gene>
<name>A0A3B1DPA8_9ZZZZ</name>
<dbReference type="EMBL" id="UOGL01000148">
    <property type="protein sequence ID" value="VAX37898.1"/>
    <property type="molecule type" value="Genomic_DNA"/>
</dbReference>
<dbReference type="PANTHER" id="PTHR23150">
    <property type="entry name" value="SULFATASE MODIFYING FACTOR 1, 2"/>
    <property type="match status" value="1"/>
</dbReference>
<dbReference type="SUPFAM" id="SSF56436">
    <property type="entry name" value="C-type lectin-like"/>
    <property type="match status" value="1"/>
</dbReference>
<dbReference type="Pfam" id="PF03781">
    <property type="entry name" value="FGE-sulfatase"/>
    <property type="match status" value="1"/>
</dbReference>
<dbReference type="InterPro" id="IPR005532">
    <property type="entry name" value="SUMF_dom"/>
</dbReference>
<protein>
    <recommendedName>
        <fullName evidence="2">Sulfatase-modifying factor enzyme-like domain-containing protein</fullName>
    </recommendedName>
</protein>
<dbReference type="InterPro" id="IPR051043">
    <property type="entry name" value="Sulfatase_Mod_Factor_Kinase"/>
</dbReference>
<feature type="domain" description="Sulfatase-modifying factor enzyme-like" evidence="2">
    <location>
        <begin position="70"/>
        <end position="315"/>
    </location>
</feature>
<evidence type="ECO:0000256" key="1">
    <source>
        <dbReference type="SAM" id="MobiDB-lite"/>
    </source>
</evidence>
<dbReference type="Gene3D" id="3.90.1580.10">
    <property type="entry name" value="paralog of FGE (formylglycine-generating enzyme)"/>
    <property type="match status" value="1"/>
</dbReference>
<sequence>MIFNYKRLIYCSALFSLCALVVALSFSVEASEKTKKASTQSAKIKSAEAKTEKEMKAYKLKIPQTEVSFEMLPIKGGEFVMGSPQNEKHRNKDEGPQHKVKIEPFWMGKFEVTWDEYDIWTFDKDIAARKRLKEIKATPQDKIADAVSRPTPPYTDMTFGYGHDRYPAICVTQLSAKMYCKWLSAKTGHYYRLPTEAEWEYACRAGTKTAYSFGNDAKKINDYAWHDDNSEFESHAVGLKKPNPWGLYDMHGNAAEWCLDKYDAGFYKKFAAAKIKPLLNVPDVKEMYGRVARGGSWKELPEKLRSSSRLKSVKDWKQEDPQIPQSVWYLTDADNVGFRIVRPLKRPSQKQQTKLMLGPLPIETKDVRKNR</sequence>
<proteinExistence type="predicted"/>
<dbReference type="PANTHER" id="PTHR23150:SF19">
    <property type="entry name" value="FORMYLGLYCINE-GENERATING ENZYME"/>
    <property type="match status" value="1"/>
</dbReference>
<dbReference type="InterPro" id="IPR042095">
    <property type="entry name" value="SUMF_sf"/>
</dbReference>
<evidence type="ECO:0000259" key="2">
    <source>
        <dbReference type="Pfam" id="PF03781"/>
    </source>
</evidence>
<dbReference type="AlphaFoldDB" id="A0A3B1DPA8"/>
<reference evidence="3" key="1">
    <citation type="submission" date="2018-06" db="EMBL/GenBank/DDBJ databases">
        <authorList>
            <person name="Zhirakovskaya E."/>
        </authorList>
    </citation>
    <scope>NUCLEOTIDE SEQUENCE</scope>
</reference>